<feature type="region of interest" description="Disordered" evidence="1">
    <location>
        <begin position="1"/>
        <end position="37"/>
    </location>
</feature>
<evidence type="ECO:0000256" key="1">
    <source>
        <dbReference type="SAM" id="MobiDB-lite"/>
    </source>
</evidence>
<protein>
    <submittedName>
        <fullName evidence="2">Uncharacterized protein</fullName>
    </submittedName>
</protein>
<sequence>MTEFMAARRSTSVLEHPIIENNNEDPGPSASQVGSHNSCVTFDDQQMERIVKSAVKAAVSELTSPLPESAQPKHLLNRRI</sequence>
<organism evidence="2 3">
    <name type="scientific">Rhododendron griersonianum</name>
    <dbReference type="NCBI Taxonomy" id="479676"/>
    <lineage>
        <taxon>Eukaryota</taxon>
        <taxon>Viridiplantae</taxon>
        <taxon>Streptophyta</taxon>
        <taxon>Embryophyta</taxon>
        <taxon>Tracheophyta</taxon>
        <taxon>Spermatophyta</taxon>
        <taxon>Magnoliopsida</taxon>
        <taxon>eudicotyledons</taxon>
        <taxon>Gunneridae</taxon>
        <taxon>Pentapetalae</taxon>
        <taxon>asterids</taxon>
        <taxon>Ericales</taxon>
        <taxon>Ericaceae</taxon>
        <taxon>Ericoideae</taxon>
        <taxon>Rhodoreae</taxon>
        <taxon>Rhododendron</taxon>
    </lineage>
</organism>
<proteinExistence type="predicted"/>
<evidence type="ECO:0000313" key="2">
    <source>
        <dbReference type="EMBL" id="KAG5557499.1"/>
    </source>
</evidence>
<dbReference type="Proteomes" id="UP000823749">
    <property type="component" value="Chromosome 3"/>
</dbReference>
<dbReference type="EMBL" id="JACTNZ010000003">
    <property type="protein sequence ID" value="KAG5557499.1"/>
    <property type="molecule type" value="Genomic_DNA"/>
</dbReference>
<gene>
    <name evidence="2" type="ORF">RHGRI_007662</name>
</gene>
<comment type="caution">
    <text evidence="2">The sequence shown here is derived from an EMBL/GenBank/DDBJ whole genome shotgun (WGS) entry which is preliminary data.</text>
</comment>
<reference evidence="2" key="1">
    <citation type="submission" date="2020-08" db="EMBL/GenBank/DDBJ databases">
        <title>Plant Genome Project.</title>
        <authorList>
            <person name="Zhang R.-G."/>
        </authorList>
    </citation>
    <scope>NUCLEOTIDE SEQUENCE</scope>
    <source>
        <strain evidence="2">WSP0</strain>
        <tissue evidence="2">Leaf</tissue>
    </source>
</reference>
<evidence type="ECO:0000313" key="3">
    <source>
        <dbReference type="Proteomes" id="UP000823749"/>
    </source>
</evidence>
<name>A0AAV6KZP2_9ERIC</name>
<keyword evidence="3" id="KW-1185">Reference proteome</keyword>
<dbReference type="AlphaFoldDB" id="A0AAV6KZP2"/>
<accession>A0AAV6KZP2</accession>